<proteinExistence type="predicted"/>
<dbReference type="Pfam" id="PF05930">
    <property type="entry name" value="Phage_AlpA"/>
    <property type="match status" value="1"/>
</dbReference>
<protein>
    <submittedName>
        <fullName evidence="1">AlpA family transcriptional regulator</fullName>
    </submittedName>
</protein>
<dbReference type="InterPro" id="IPR010260">
    <property type="entry name" value="AlpA"/>
</dbReference>
<dbReference type="PANTHER" id="PTHR36154">
    <property type="entry name" value="DNA-BINDING TRANSCRIPTIONAL ACTIVATOR ALPA"/>
    <property type="match status" value="1"/>
</dbReference>
<dbReference type="PANTHER" id="PTHR36154:SF1">
    <property type="entry name" value="DNA-BINDING TRANSCRIPTIONAL ACTIVATOR ALPA"/>
    <property type="match status" value="1"/>
</dbReference>
<dbReference type="RefSeq" id="WP_234238578.1">
    <property type="nucleotide sequence ID" value="NZ_JABFTS010000001.1"/>
</dbReference>
<organism evidence="1 2">
    <name type="scientific">Billgrantia desiderata</name>
    <dbReference type="NCBI Taxonomy" id="52021"/>
    <lineage>
        <taxon>Bacteria</taxon>
        <taxon>Pseudomonadati</taxon>
        <taxon>Pseudomonadota</taxon>
        <taxon>Gammaproteobacteria</taxon>
        <taxon>Oceanospirillales</taxon>
        <taxon>Halomonadaceae</taxon>
        <taxon>Billgrantia</taxon>
    </lineage>
</organism>
<evidence type="ECO:0000313" key="1">
    <source>
        <dbReference type="EMBL" id="MCE8050270.1"/>
    </source>
</evidence>
<dbReference type="EMBL" id="JABFTS010000001">
    <property type="protein sequence ID" value="MCE8050270.1"/>
    <property type="molecule type" value="Genomic_DNA"/>
</dbReference>
<accession>A0AAW4YPM0</accession>
<dbReference type="InterPro" id="IPR052931">
    <property type="entry name" value="Prophage_regulatory_activator"/>
</dbReference>
<reference evidence="1" key="1">
    <citation type="submission" date="2020-05" db="EMBL/GenBank/DDBJ databases">
        <authorList>
            <person name="Wang L."/>
            <person name="Shao Z."/>
        </authorList>
    </citation>
    <scope>NUCLEOTIDE SEQUENCE</scope>
    <source>
        <strain evidence="1">MCCC 1A05776</strain>
    </source>
</reference>
<evidence type="ECO:0000313" key="2">
    <source>
        <dbReference type="Proteomes" id="UP001320178"/>
    </source>
</evidence>
<dbReference type="Proteomes" id="UP001320178">
    <property type="component" value="Unassembled WGS sequence"/>
</dbReference>
<reference evidence="1" key="2">
    <citation type="journal article" date="2021" name="Front. Microbiol.">
        <title>Aerobic Denitrification and Heterotrophic Sulfur Oxidation in the Genus Halomonas Revealed by Six Novel Species Characterizations and Genome-Based Analysis.</title>
        <authorList>
            <person name="Wang L."/>
            <person name="Shao Z."/>
        </authorList>
    </citation>
    <scope>NUCLEOTIDE SEQUENCE</scope>
    <source>
        <strain evidence="1">MCCC 1A05776</strain>
    </source>
</reference>
<dbReference type="Gene3D" id="1.10.238.160">
    <property type="match status" value="1"/>
</dbReference>
<comment type="caution">
    <text evidence="1">The sequence shown here is derived from an EMBL/GenBank/DDBJ whole genome shotgun (WGS) entry which is preliminary data.</text>
</comment>
<dbReference type="SUPFAM" id="SSF46955">
    <property type="entry name" value="Putative DNA-binding domain"/>
    <property type="match status" value="1"/>
</dbReference>
<dbReference type="InterPro" id="IPR009061">
    <property type="entry name" value="DNA-bd_dom_put_sf"/>
</dbReference>
<gene>
    <name evidence="1" type="ORF">HOP61_03050</name>
</gene>
<name>A0AAW4YPM0_9GAMM</name>
<sequence length="72" mass="8259">MAITPTHTKRLLKRPEVREKTSLSDSELYRQIAVGSFPRPIRLTPNGRAVAWLESEVDAWIESRLAEREEVA</sequence>
<dbReference type="AlphaFoldDB" id="A0AAW4YPM0"/>